<evidence type="ECO:0000256" key="7">
    <source>
        <dbReference type="ARBA" id="ARBA00022870"/>
    </source>
</evidence>
<keyword evidence="11" id="KW-1015">Disulfide bond</keyword>
<evidence type="ECO:0000256" key="6">
    <source>
        <dbReference type="ARBA" id="ARBA00022692"/>
    </source>
</evidence>
<comment type="subcellular location">
    <subcellularLocation>
        <location evidence="1">Host cell membrane</location>
        <topology evidence="1">Single-pass type I membrane protein</topology>
    </subcellularLocation>
    <subcellularLocation>
        <location evidence="2">Host endomembrane system</location>
        <topology evidence="2">Peripheral membrane protein</topology>
    </subcellularLocation>
    <subcellularLocation>
        <location evidence="3">Virion membrane</location>
        <topology evidence="3">Single-pass type I membrane protein</topology>
    </subcellularLocation>
</comment>
<keyword evidence="5" id="KW-0945">Host-virus interaction</keyword>
<evidence type="ECO:0000256" key="5">
    <source>
        <dbReference type="ARBA" id="ARBA00022581"/>
    </source>
</evidence>
<keyword evidence="8" id="KW-1133">Transmembrane helix</keyword>
<evidence type="ECO:0000256" key="11">
    <source>
        <dbReference type="ARBA" id="ARBA00023157"/>
    </source>
</evidence>
<evidence type="ECO:0000313" key="15">
    <source>
        <dbReference type="Proteomes" id="UP000000539"/>
    </source>
</evidence>
<evidence type="ECO:0000256" key="12">
    <source>
        <dbReference type="ARBA" id="ARBA00023180"/>
    </source>
</evidence>
<keyword evidence="7" id="KW-1043">Host membrane</keyword>
<organism evidence="14 15">
    <name type="scientific">Gallus gallus</name>
    <name type="common">Chicken</name>
    <dbReference type="NCBI Taxonomy" id="9031"/>
    <lineage>
        <taxon>Eukaryota</taxon>
        <taxon>Metazoa</taxon>
        <taxon>Chordata</taxon>
        <taxon>Craniata</taxon>
        <taxon>Vertebrata</taxon>
        <taxon>Euteleostomi</taxon>
        <taxon>Archelosauria</taxon>
        <taxon>Archosauria</taxon>
        <taxon>Dinosauria</taxon>
        <taxon>Saurischia</taxon>
        <taxon>Theropoda</taxon>
        <taxon>Coelurosauria</taxon>
        <taxon>Aves</taxon>
        <taxon>Neognathae</taxon>
        <taxon>Galloanserae</taxon>
        <taxon>Galliformes</taxon>
        <taxon>Phasianidae</taxon>
        <taxon>Phasianinae</taxon>
        <taxon>Gallus</taxon>
    </lineage>
</organism>
<evidence type="ECO:0000256" key="8">
    <source>
        <dbReference type="ARBA" id="ARBA00022989"/>
    </source>
</evidence>
<dbReference type="Ensembl" id="ENSGALT00010059501.1">
    <property type="protein sequence ID" value="ENSGALP00010036329.1"/>
    <property type="gene ID" value="ENSGALG00010024396.1"/>
</dbReference>
<evidence type="ECO:0000313" key="14">
    <source>
        <dbReference type="Ensembl" id="ENSGALP00010036329.1"/>
    </source>
</evidence>
<evidence type="ECO:0000256" key="10">
    <source>
        <dbReference type="ARBA" id="ARBA00023139"/>
    </source>
</evidence>
<dbReference type="Proteomes" id="UP000000539">
    <property type="component" value="Chromosome 20"/>
</dbReference>
<accession>A0A8V0ZXC7</accession>
<evidence type="ECO:0000256" key="9">
    <source>
        <dbReference type="ARBA" id="ARBA00023136"/>
    </source>
</evidence>
<reference evidence="14" key="1">
    <citation type="submission" date="2020-11" db="EMBL/GenBank/DDBJ databases">
        <title>Gallus gallus (Chicken) genome, bGalGal1, GRCg7b, maternal haplotype autosomes + Z &amp; W.</title>
        <authorList>
            <person name="Warren W."/>
            <person name="Formenti G."/>
            <person name="Fedrigo O."/>
            <person name="Haase B."/>
            <person name="Mountcastle J."/>
            <person name="Balacco J."/>
            <person name="Tracey A."/>
            <person name="Schneider V."/>
            <person name="Okimoto R."/>
            <person name="Cheng H."/>
            <person name="Hawken R."/>
            <person name="Howe K."/>
            <person name="Jarvis E.D."/>
        </authorList>
    </citation>
    <scope>NUCLEOTIDE SEQUENCE [LARGE SCALE GENOMIC DNA]</scope>
    <source>
        <strain evidence="14">Broiler</strain>
    </source>
</reference>
<reference evidence="14" key="3">
    <citation type="submission" date="2025-09" db="UniProtKB">
        <authorList>
            <consortium name="Ensembl"/>
        </authorList>
    </citation>
    <scope>IDENTIFICATION</scope>
    <source>
        <strain evidence="14">broiler</strain>
    </source>
</reference>
<dbReference type="AlphaFoldDB" id="A0A8V0ZXC7"/>
<dbReference type="SUPFAM" id="SSF58069">
    <property type="entry name" value="Virus ectodomain"/>
    <property type="match status" value="1"/>
</dbReference>
<keyword evidence="13" id="KW-0449">Lipoprotein</keyword>
<evidence type="ECO:0000256" key="1">
    <source>
        <dbReference type="ARBA" id="ARBA00004402"/>
    </source>
</evidence>
<evidence type="ECO:0000256" key="13">
    <source>
        <dbReference type="ARBA" id="ARBA00023288"/>
    </source>
</evidence>
<proteinExistence type="predicted"/>
<keyword evidence="12" id="KW-0325">Glycoprotein</keyword>
<keyword evidence="10" id="KW-0564">Palmitate</keyword>
<sequence>DVNATRPLGECTLCIETIYVVEDLVGNYVKLRIPRTNCWWYCRGKALQSTLPSDLGGTCALVHLAIPFTLAFDKESPCTPQRNRSLGISSGKRIYINSIGVPKEIPDEHKVRNQTVAWSESSLFWWITVNKNVGWINYIYHNQQRFINYTRDAIEGIAELLGATGRITWENRIALDMM</sequence>
<protein>
    <submittedName>
        <fullName evidence="14">Uncharacterized protein</fullName>
    </submittedName>
</protein>
<reference evidence="14" key="2">
    <citation type="submission" date="2025-08" db="UniProtKB">
        <authorList>
            <consortium name="Ensembl"/>
        </authorList>
    </citation>
    <scope>IDENTIFICATION</scope>
    <source>
        <strain evidence="14">broiler</strain>
    </source>
</reference>
<dbReference type="GeneTree" id="ENSGT00530000064449"/>
<keyword evidence="15" id="KW-1185">Reference proteome</keyword>
<dbReference type="PANTHER" id="PTHR10424">
    <property type="entry name" value="VIRAL ENVELOPE PROTEIN"/>
    <property type="match status" value="1"/>
</dbReference>
<name>A0A8V0ZXC7_CHICK</name>
<evidence type="ECO:0000256" key="3">
    <source>
        <dbReference type="ARBA" id="ARBA00004563"/>
    </source>
</evidence>
<evidence type="ECO:0000256" key="4">
    <source>
        <dbReference type="ARBA" id="ARBA00022511"/>
    </source>
</evidence>
<keyword evidence="4" id="KW-1032">Host cell membrane</keyword>
<keyword evidence="9" id="KW-0472">Membrane</keyword>
<dbReference type="Gene3D" id="1.10.287.210">
    <property type="match status" value="1"/>
</dbReference>
<keyword evidence="6" id="KW-0812">Transmembrane</keyword>
<dbReference type="PANTHER" id="PTHR10424:SF81">
    <property type="entry name" value="ERVV2 PROTEIN"/>
    <property type="match status" value="1"/>
</dbReference>
<dbReference type="InterPro" id="IPR018154">
    <property type="entry name" value="TLV/ENV_coat_polyprotein"/>
</dbReference>
<evidence type="ECO:0000256" key="2">
    <source>
        <dbReference type="ARBA" id="ARBA00004531"/>
    </source>
</evidence>